<keyword evidence="7 9" id="KW-0503">Monooxygenase</keyword>
<dbReference type="InterPro" id="IPR017972">
    <property type="entry name" value="Cyt_P450_CS"/>
</dbReference>
<gene>
    <name evidence="10" type="ORF">VP1G_03369</name>
</gene>
<comment type="similarity">
    <text evidence="2 9">Belongs to the cytochrome P450 family.</text>
</comment>
<evidence type="ECO:0000256" key="2">
    <source>
        <dbReference type="ARBA" id="ARBA00010617"/>
    </source>
</evidence>
<dbReference type="Pfam" id="PF00067">
    <property type="entry name" value="p450"/>
    <property type="match status" value="2"/>
</dbReference>
<dbReference type="InterPro" id="IPR050196">
    <property type="entry name" value="Cytochrome_P450_Monoox"/>
</dbReference>
<protein>
    <submittedName>
        <fullName evidence="10">Cytochrome P450 4e2</fullName>
    </submittedName>
</protein>
<dbReference type="OrthoDB" id="1470350at2759"/>
<evidence type="ECO:0000256" key="7">
    <source>
        <dbReference type="ARBA" id="ARBA00023033"/>
    </source>
</evidence>
<keyword evidence="5 9" id="KW-0560">Oxidoreductase</keyword>
<evidence type="ECO:0000256" key="4">
    <source>
        <dbReference type="ARBA" id="ARBA00022723"/>
    </source>
</evidence>
<dbReference type="PANTHER" id="PTHR24291">
    <property type="entry name" value="CYTOCHROME P450 FAMILY 4"/>
    <property type="match status" value="1"/>
</dbReference>
<dbReference type="STRING" id="694573.A0A194UWR5"/>
<organism evidence="10 11">
    <name type="scientific">Cytospora mali</name>
    <name type="common">Apple Valsa canker fungus</name>
    <name type="synonym">Valsa mali</name>
    <dbReference type="NCBI Taxonomy" id="578113"/>
    <lineage>
        <taxon>Eukaryota</taxon>
        <taxon>Fungi</taxon>
        <taxon>Dikarya</taxon>
        <taxon>Ascomycota</taxon>
        <taxon>Pezizomycotina</taxon>
        <taxon>Sordariomycetes</taxon>
        <taxon>Sordariomycetidae</taxon>
        <taxon>Diaporthales</taxon>
        <taxon>Cytosporaceae</taxon>
        <taxon>Cytospora</taxon>
    </lineage>
</organism>
<dbReference type="InterPro" id="IPR036396">
    <property type="entry name" value="Cyt_P450_sf"/>
</dbReference>
<dbReference type="SUPFAM" id="SSF48264">
    <property type="entry name" value="Cytochrome P450"/>
    <property type="match status" value="1"/>
</dbReference>
<dbReference type="Proteomes" id="UP000078576">
    <property type="component" value="Unassembled WGS sequence"/>
</dbReference>
<keyword evidence="11" id="KW-1185">Reference proteome</keyword>
<evidence type="ECO:0000256" key="6">
    <source>
        <dbReference type="ARBA" id="ARBA00023004"/>
    </source>
</evidence>
<feature type="binding site" description="axial binding residue" evidence="8">
    <location>
        <position position="339"/>
    </location>
    <ligand>
        <name>heme</name>
        <dbReference type="ChEBI" id="CHEBI:30413"/>
    </ligand>
    <ligandPart>
        <name>Fe</name>
        <dbReference type="ChEBI" id="CHEBI:18248"/>
    </ligandPart>
</feature>
<accession>A0A194UWR5</accession>
<keyword evidence="4 8" id="KW-0479">Metal-binding</keyword>
<dbReference type="PRINTS" id="PR00465">
    <property type="entry name" value="EP450IV"/>
</dbReference>
<dbReference type="PROSITE" id="PS00086">
    <property type="entry name" value="CYTOCHROME_P450"/>
    <property type="match status" value="1"/>
</dbReference>
<proteinExistence type="inferred from homology"/>
<evidence type="ECO:0000256" key="5">
    <source>
        <dbReference type="ARBA" id="ARBA00023002"/>
    </source>
</evidence>
<dbReference type="AlphaFoldDB" id="A0A194UWR5"/>
<dbReference type="GO" id="GO:0016705">
    <property type="term" value="F:oxidoreductase activity, acting on paired donors, with incorporation or reduction of molecular oxygen"/>
    <property type="evidence" value="ECO:0007669"/>
    <property type="project" value="InterPro"/>
</dbReference>
<dbReference type="PANTHER" id="PTHR24291:SF50">
    <property type="entry name" value="BIFUNCTIONAL ALBAFLAVENONE MONOOXYGENASE_TERPENE SYNTHASE"/>
    <property type="match status" value="1"/>
</dbReference>
<dbReference type="GO" id="GO:0020037">
    <property type="term" value="F:heme binding"/>
    <property type="evidence" value="ECO:0007669"/>
    <property type="project" value="InterPro"/>
</dbReference>
<evidence type="ECO:0000256" key="8">
    <source>
        <dbReference type="PIRSR" id="PIRSR602403-1"/>
    </source>
</evidence>
<keyword evidence="3 8" id="KW-0349">Heme</keyword>
<evidence type="ECO:0000313" key="10">
    <source>
        <dbReference type="EMBL" id="KUI56064.1"/>
    </source>
</evidence>
<dbReference type="EMBL" id="KN714685">
    <property type="protein sequence ID" value="KUI56064.1"/>
    <property type="molecule type" value="Genomic_DNA"/>
</dbReference>
<dbReference type="GO" id="GO:0004497">
    <property type="term" value="F:monooxygenase activity"/>
    <property type="evidence" value="ECO:0007669"/>
    <property type="project" value="UniProtKB-KW"/>
</dbReference>
<evidence type="ECO:0000256" key="9">
    <source>
        <dbReference type="RuleBase" id="RU000461"/>
    </source>
</evidence>
<evidence type="ECO:0000256" key="1">
    <source>
        <dbReference type="ARBA" id="ARBA00001971"/>
    </source>
</evidence>
<sequence length="390" mass="44582">MPGPKNNHIFFGQFLELLCAEAPTALHQKWMKEHPDALLIRYLTFANAEVVVLNSANAYKEVLQTHCYSFIKPDAWRRMTRKITGKGILILEFDEHRTHRKMLKGAFTSNNIRRLRSDGRTGIINPADTFTKAATDIIFLATFGIDPGHVNSTTFSGKVEDGHEYTFHEVYWNIFEQETLGELLMFFDRFIPVQSSSDMLSFILEESMEGGTVEGMTDEYIVGHDKLRQEMRMFEEHCPDPTCTELDALPYLNNFIKEVLRIYPPAVFIQRQAAVDILIEGIRIPKGTIVEGPTAPIGMNPLIWGQDAHEFRPERWEQLTKEQSSPYAFQAFSSGPRVCIGKQFALHDIKAVFFEIVRKYRVLGVEGAFTVENPAFALRPSGMKVRLERI</sequence>
<dbReference type="GO" id="GO:0005506">
    <property type="term" value="F:iron ion binding"/>
    <property type="evidence" value="ECO:0007669"/>
    <property type="project" value="InterPro"/>
</dbReference>
<dbReference type="InterPro" id="IPR001128">
    <property type="entry name" value="Cyt_P450"/>
</dbReference>
<name>A0A194UWR5_CYTMA</name>
<evidence type="ECO:0000313" key="11">
    <source>
        <dbReference type="Proteomes" id="UP000078576"/>
    </source>
</evidence>
<reference evidence="11" key="1">
    <citation type="submission" date="2014-12" db="EMBL/GenBank/DDBJ databases">
        <title>Genome Sequence of Valsa Canker Pathogens Uncovers a Specific Adaption of Colonization on Woody Bark.</title>
        <authorList>
            <person name="Yin Z."/>
            <person name="Liu H."/>
            <person name="Gao X."/>
            <person name="Li Z."/>
            <person name="Song N."/>
            <person name="Ke X."/>
            <person name="Dai Q."/>
            <person name="Wu Y."/>
            <person name="Sun Y."/>
            <person name="Xu J.-R."/>
            <person name="Kang Z.K."/>
            <person name="Wang L."/>
            <person name="Huang L."/>
        </authorList>
    </citation>
    <scope>NUCLEOTIDE SEQUENCE [LARGE SCALE GENOMIC DNA]</scope>
    <source>
        <strain evidence="11">SXYL134</strain>
    </source>
</reference>
<evidence type="ECO:0000256" key="3">
    <source>
        <dbReference type="ARBA" id="ARBA00022617"/>
    </source>
</evidence>
<dbReference type="Gene3D" id="1.10.630.10">
    <property type="entry name" value="Cytochrome P450"/>
    <property type="match status" value="2"/>
</dbReference>
<keyword evidence="6 8" id="KW-0408">Iron</keyword>
<comment type="cofactor">
    <cofactor evidence="1 8">
        <name>heme</name>
        <dbReference type="ChEBI" id="CHEBI:30413"/>
    </cofactor>
</comment>
<dbReference type="InterPro" id="IPR002403">
    <property type="entry name" value="Cyt_P450_E_grp-IV"/>
</dbReference>